<dbReference type="STRING" id="366602.Caul_3674"/>
<evidence type="ECO:0008006" key="3">
    <source>
        <dbReference type="Google" id="ProtNLM"/>
    </source>
</evidence>
<evidence type="ECO:0000313" key="2">
    <source>
        <dbReference type="EMBL" id="ABZ72801.1"/>
    </source>
</evidence>
<dbReference type="eggNOG" id="COG5462">
    <property type="taxonomic scope" value="Bacteria"/>
</dbReference>
<proteinExistence type="predicted"/>
<evidence type="ECO:0000256" key="1">
    <source>
        <dbReference type="SAM" id="MobiDB-lite"/>
    </source>
</evidence>
<dbReference type="EMBL" id="CP000927">
    <property type="protein sequence ID" value="ABZ72801.1"/>
    <property type="molecule type" value="Genomic_DNA"/>
</dbReference>
<protein>
    <recommendedName>
        <fullName evidence="3">Cell division protein</fullName>
    </recommendedName>
</protein>
<name>B0T838_CAUSK</name>
<sequence precursor="true">MSLSSMFDRRVRGFRVVELVCLGLLLALVLGVYMAKTFAGRERAQIASVEQQIDDEKVRIRLLKAEVAYLEQPRRIEQLAQDLKLAPISPEHETTEDALIDVARHAPAAHAPASPTVAANTEAASSEAPEATPDDYPPPQPALGEAPR</sequence>
<dbReference type="HOGENOM" id="CLU_148650_0_0_5"/>
<reference evidence="2" key="1">
    <citation type="submission" date="2008-01" db="EMBL/GenBank/DDBJ databases">
        <title>Complete sequence of chromosome of Caulobacter sp. K31.</title>
        <authorList>
            <consortium name="US DOE Joint Genome Institute"/>
            <person name="Copeland A."/>
            <person name="Lucas S."/>
            <person name="Lapidus A."/>
            <person name="Barry K."/>
            <person name="Glavina del Rio T."/>
            <person name="Dalin E."/>
            <person name="Tice H."/>
            <person name="Pitluck S."/>
            <person name="Bruce D."/>
            <person name="Goodwin L."/>
            <person name="Thompson L.S."/>
            <person name="Brettin T."/>
            <person name="Detter J.C."/>
            <person name="Han C."/>
            <person name="Schmutz J."/>
            <person name="Larimer F."/>
            <person name="Land M."/>
            <person name="Hauser L."/>
            <person name="Kyrpides N."/>
            <person name="Kim E."/>
            <person name="Stephens C."/>
            <person name="Richardson P."/>
        </authorList>
    </citation>
    <scope>NUCLEOTIDE SEQUENCE [LARGE SCALE GENOMIC DNA]</scope>
    <source>
        <strain evidence="2">K31</strain>
    </source>
</reference>
<organism evidence="2">
    <name type="scientific">Caulobacter sp. (strain K31)</name>
    <dbReference type="NCBI Taxonomy" id="366602"/>
    <lineage>
        <taxon>Bacteria</taxon>
        <taxon>Pseudomonadati</taxon>
        <taxon>Pseudomonadota</taxon>
        <taxon>Alphaproteobacteria</taxon>
        <taxon>Caulobacterales</taxon>
        <taxon>Caulobacteraceae</taxon>
        <taxon>Caulobacter</taxon>
    </lineage>
</organism>
<dbReference type="OrthoDB" id="7173609at2"/>
<dbReference type="AlphaFoldDB" id="B0T838"/>
<feature type="compositionally biased region" description="Low complexity" evidence="1">
    <location>
        <begin position="105"/>
        <end position="131"/>
    </location>
</feature>
<gene>
    <name evidence="2" type="ordered locus">Caul_3674</name>
</gene>
<accession>B0T838</accession>
<feature type="region of interest" description="Disordered" evidence="1">
    <location>
        <begin position="103"/>
        <end position="148"/>
    </location>
</feature>
<dbReference type="KEGG" id="cak:Caul_3674"/>